<dbReference type="PANTHER" id="PTHR24637">
    <property type="entry name" value="COLLAGEN"/>
    <property type="match status" value="1"/>
</dbReference>
<comment type="caution">
    <text evidence="2">The sequence shown here is derived from an EMBL/GenBank/DDBJ whole genome shotgun (WGS) entry which is preliminary data.</text>
</comment>
<feature type="non-terminal residue" evidence="2">
    <location>
        <position position="1"/>
    </location>
</feature>
<feature type="region of interest" description="Disordered" evidence="1">
    <location>
        <begin position="122"/>
        <end position="153"/>
    </location>
</feature>
<dbReference type="EMBL" id="CAJNOC010008942">
    <property type="protein sequence ID" value="CAF1122629.1"/>
    <property type="molecule type" value="Genomic_DNA"/>
</dbReference>
<evidence type="ECO:0000256" key="1">
    <source>
        <dbReference type="SAM" id="MobiDB-lite"/>
    </source>
</evidence>
<reference evidence="2" key="1">
    <citation type="submission" date="2021-02" db="EMBL/GenBank/DDBJ databases">
        <authorList>
            <person name="Nowell W R."/>
        </authorList>
    </citation>
    <scope>NUCLEOTIDE SEQUENCE</scope>
    <source>
        <strain evidence="2">Ploen Becks lab</strain>
    </source>
</reference>
<name>A0A814QPJ6_9BILA</name>
<organism evidence="2 3">
    <name type="scientific">Brachionus calyciflorus</name>
    <dbReference type="NCBI Taxonomy" id="104777"/>
    <lineage>
        <taxon>Eukaryota</taxon>
        <taxon>Metazoa</taxon>
        <taxon>Spiralia</taxon>
        <taxon>Gnathifera</taxon>
        <taxon>Rotifera</taxon>
        <taxon>Eurotatoria</taxon>
        <taxon>Monogononta</taxon>
        <taxon>Pseudotrocha</taxon>
        <taxon>Ploima</taxon>
        <taxon>Brachionidae</taxon>
        <taxon>Brachionus</taxon>
    </lineage>
</organism>
<gene>
    <name evidence="2" type="ORF">OXX778_LOCUS22110</name>
</gene>
<protein>
    <submittedName>
        <fullName evidence="2">Uncharacterized protein</fullName>
    </submittedName>
</protein>
<keyword evidence="3" id="KW-1185">Reference proteome</keyword>
<proteinExistence type="predicted"/>
<feature type="compositionally biased region" description="Gly residues" evidence="1">
    <location>
        <begin position="131"/>
        <end position="149"/>
    </location>
</feature>
<sequence>SAGENGKPGLPGYSGGNLKIIYDNIYNENLIVISDGGQGGPGQDGGDGVDGQNGADALPHEVHSDCSLNEMYCTNVINSEAPRLPNRVIEALGGCNEDLLKSCYLTRIIVWEDNGVVKKSSRYHARNGSPGQAGGNSGKPGKGGNGGRSGQNKMMSVKSPTFKWWTSNIFGPVGVDGKPGIPGQGGKIGNGIERGFFIQQLRGIALAFTFGGGDVYEMAQESEVIPSYGWAISGSITRELNIEGIQFSKESPMDLYGSENLYMKFINDLSVKFINSRFNQQTFFINFKLKCLSA</sequence>
<accession>A0A814QPJ6</accession>
<dbReference type="PANTHER" id="PTHR24637:SF377">
    <property type="entry name" value="COLLAGEN TYPE IX ALPHA 1 CHAIN"/>
    <property type="match status" value="1"/>
</dbReference>
<feature type="compositionally biased region" description="Gly residues" evidence="1">
    <location>
        <begin position="36"/>
        <end position="51"/>
    </location>
</feature>
<evidence type="ECO:0000313" key="2">
    <source>
        <dbReference type="EMBL" id="CAF1122629.1"/>
    </source>
</evidence>
<dbReference type="Proteomes" id="UP000663879">
    <property type="component" value="Unassembled WGS sequence"/>
</dbReference>
<dbReference type="AlphaFoldDB" id="A0A814QPJ6"/>
<feature type="region of interest" description="Disordered" evidence="1">
    <location>
        <begin position="36"/>
        <end position="57"/>
    </location>
</feature>
<evidence type="ECO:0000313" key="3">
    <source>
        <dbReference type="Proteomes" id="UP000663879"/>
    </source>
</evidence>